<dbReference type="GeneID" id="85311765"/>
<proteinExistence type="predicted"/>
<gene>
    <name evidence="2" type="ORF">QBC33DRAFT_545614</name>
</gene>
<evidence type="ECO:0000313" key="2">
    <source>
        <dbReference type="EMBL" id="KAK1765057.1"/>
    </source>
</evidence>
<evidence type="ECO:0000313" key="3">
    <source>
        <dbReference type="Proteomes" id="UP001244011"/>
    </source>
</evidence>
<dbReference type="SUPFAM" id="SSF50494">
    <property type="entry name" value="Trypsin-like serine proteases"/>
    <property type="match status" value="1"/>
</dbReference>
<feature type="compositionally biased region" description="Low complexity" evidence="1">
    <location>
        <begin position="16"/>
        <end position="30"/>
    </location>
</feature>
<sequence>MWRGHKSTFGYPTSPSTASWRSRRAQASSEDSSDSFRRFGISNVKFRVGAPPLRPLPLKSVWDGPCAALENRFGNRLVDQASEILSKNGITDPEVSLTSRMVPGETWTAQPTIFIVAQWSEQSPSIWERSVRQVKKYVNTMLIGYDELEHLDVCVEMVARELIMPKYLSPIPNDAKFPKLEADWPVIQANVFEILESFLSTASHMTAIALFKLGYDPVYAKNPNTVYISLNYASNETAWPPVVKRIQEYLDGFNHDLHVHIEHNTMDEFAFRLIPSSLTDSEKADKEARFSFGTRQKYETQVGLGADIGAARYITREDGQECNALIGTMGCYLEIKSARFPNWKKVALTNYHVVRPAIKGYQLGVHNGKSSKRDPVENSDLWKADIAGVSPNTMPHRETMEHPTRSKHNFVVDKLRGYMAADTSPTPDPITQASLDDKIAFFDQNKHLFGGVWVGSGYTRRTKRNGRLDWALVMPPDDSRLCNNMLPGRDDWFARHAYSTLLPNWTTFGASLKNPPKGVSLHQVSQGDLVYKVGASTGPTVGLFSRIKANCTMGEERYMKLEKPKSTEYLFIGRAPTNPDGRFGDIGDSGSVVFDREGRAVGLLFTGQSPQQCPPDGYCLVTPIEDVLEDIKAFSKGQITDIRVAEP</sequence>
<dbReference type="Proteomes" id="UP001244011">
    <property type="component" value="Unassembled WGS sequence"/>
</dbReference>
<dbReference type="RefSeq" id="XP_060281270.1">
    <property type="nucleotide sequence ID" value="XM_060428578.1"/>
</dbReference>
<reference evidence="2" key="1">
    <citation type="submission" date="2023-06" db="EMBL/GenBank/DDBJ databases">
        <title>Genome-scale phylogeny and comparative genomics of the fungal order Sordariales.</title>
        <authorList>
            <consortium name="Lawrence Berkeley National Laboratory"/>
            <person name="Hensen N."/>
            <person name="Bonometti L."/>
            <person name="Westerberg I."/>
            <person name="Brannstrom I.O."/>
            <person name="Guillou S."/>
            <person name="Cros-Aarteil S."/>
            <person name="Calhoun S."/>
            <person name="Haridas S."/>
            <person name="Kuo A."/>
            <person name="Mondo S."/>
            <person name="Pangilinan J."/>
            <person name="Riley R."/>
            <person name="Labutti K."/>
            <person name="Andreopoulos B."/>
            <person name="Lipzen A."/>
            <person name="Chen C."/>
            <person name="Yanf M."/>
            <person name="Daum C."/>
            <person name="Ng V."/>
            <person name="Clum A."/>
            <person name="Steindorff A."/>
            <person name="Ohm R."/>
            <person name="Martin F."/>
            <person name="Silar P."/>
            <person name="Natvig D."/>
            <person name="Lalanne C."/>
            <person name="Gautier V."/>
            <person name="Ament-Velasquez S.L."/>
            <person name="Kruys A."/>
            <person name="Hutchinson M.I."/>
            <person name="Powell A.J."/>
            <person name="Barry K."/>
            <person name="Miller A.N."/>
            <person name="Grigoriev I.V."/>
            <person name="Debuchy R."/>
            <person name="Gladieux P."/>
            <person name="Thoren M.H."/>
            <person name="Johannesson H."/>
        </authorList>
    </citation>
    <scope>NUCLEOTIDE SEQUENCE</scope>
    <source>
        <strain evidence="2">8032-3</strain>
    </source>
</reference>
<comment type="caution">
    <text evidence="2">The sequence shown here is derived from an EMBL/GenBank/DDBJ whole genome shotgun (WGS) entry which is preliminary data.</text>
</comment>
<name>A0AAJ0FF41_9PEZI</name>
<organism evidence="2 3">
    <name type="scientific">Phialemonium atrogriseum</name>
    <dbReference type="NCBI Taxonomy" id="1093897"/>
    <lineage>
        <taxon>Eukaryota</taxon>
        <taxon>Fungi</taxon>
        <taxon>Dikarya</taxon>
        <taxon>Ascomycota</taxon>
        <taxon>Pezizomycotina</taxon>
        <taxon>Sordariomycetes</taxon>
        <taxon>Sordariomycetidae</taxon>
        <taxon>Cephalothecales</taxon>
        <taxon>Cephalothecaceae</taxon>
        <taxon>Phialemonium</taxon>
    </lineage>
</organism>
<accession>A0AAJ0FF41</accession>
<dbReference type="InterPro" id="IPR009003">
    <property type="entry name" value="Peptidase_S1_PA"/>
</dbReference>
<protein>
    <submittedName>
        <fullName evidence="2">Uncharacterized protein</fullName>
    </submittedName>
</protein>
<dbReference type="EMBL" id="MU839017">
    <property type="protein sequence ID" value="KAK1765057.1"/>
    <property type="molecule type" value="Genomic_DNA"/>
</dbReference>
<keyword evidence="3" id="KW-1185">Reference proteome</keyword>
<dbReference type="AlphaFoldDB" id="A0AAJ0FF41"/>
<feature type="region of interest" description="Disordered" evidence="1">
    <location>
        <begin position="1"/>
        <end position="34"/>
    </location>
</feature>
<evidence type="ECO:0000256" key="1">
    <source>
        <dbReference type="SAM" id="MobiDB-lite"/>
    </source>
</evidence>